<gene>
    <name evidence="3" type="ORF">MEDL_24385</name>
</gene>
<proteinExistence type="predicted"/>
<name>A0A8S3RUB6_MYTED</name>
<protein>
    <recommendedName>
        <fullName evidence="2">PiggyBac transposable element-derived protein domain-containing protein</fullName>
    </recommendedName>
</protein>
<dbReference type="PANTHER" id="PTHR46599">
    <property type="entry name" value="PIGGYBAC TRANSPOSABLE ELEMENT-DERIVED PROTEIN 4"/>
    <property type="match status" value="1"/>
</dbReference>
<accession>A0A8S3RUB6</accession>
<feature type="compositionally biased region" description="Acidic residues" evidence="1">
    <location>
        <begin position="1"/>
        <end position="10"/>
    </location>
</feature>
<dbReference type="InterPro" id="IPR029526">
    <property type="entry name" value="PGBD"/>
</dbReference>
<evidence type="ECO:0000313" key="3">
    <source>
        <dbReference type="EMBL" id="CAG2210314.1"/>
    </source>
</evidence>
<dbReference type="OrthoDB" id="6132023at2759"/>
<evidence type="ECO:0000259" key="2">
    <source>
        <dbReference type="Pfam" id="PF13843"/>
    </source>
</evidence>
<comment type="caution">
    <text evidence="3">The sequence shown here is derived from an EMBL/GenBank/DDBJ whole genome shotgun (WGS) entry which is preliminary data.</text>
</comment>
<feature type="compositionally biased region" description="Acidic residues" evidence="1">
    <location>
        <begin position="17"/>
        <end position="28"/>
    </location>
</feature>
<dbReference type="PANTHER" id="PTHR46599:SF3">
    <property type="entry name" value="PIGGYBAC TRANSPOSABLE ELEMENT-DERIVED PROTEIN 4"/>
    <property type="match status" value="1"/>
</dbReference>
<dbReference type="Pfam" id="PF13843">
    <property type="entry name" value="DDE_Tnp_1_7"/>
    <property type="match status" value="1"/>
</dbReference>
<keyword evidence="4" id="KW-1185">Reference proteome</keyword>
<organism evidence="3 4">
    <name type="scientific">Mytilus edulis</name>
    <name type="common">Blue mussel</name>
    <dbReference type="NCBI Taxonomy" id="6550"/>
    <lineage>
        <taxon>Eukaryota</taxon>
        <taxon>Metazoa</taxon>
        <taxon>Spiralia</taxon>
        <taxon>Lophotrochozoa</taxon>
        <taxon>Mollusca</taxon>
        <taxon>Bivalvia</taxon>
        <taxon>Autobranchia</taxon>
        <taxon>Pteriomorphia</taxon>
        <taxon>Mytilida</taxon>
        <taxon>Mytiloidea</taxon>
        <taxon>Mytilidae</taxon>
        <taxon>Mytilinae</taxon>
        <taxon>Mytilus</taxon>
    </lineage>
</organism>
<dbReference type="AlphaFoldDB" id="A0A8S3RUB6"/>
<feature type="region of interest" description="Disordered" evidence="1">
    <location>
        <begin position="1"/>
        <end position="37"/>
    </location>
</feature>
<feature type="domain" description="PiggyBac transposable element-derived protein" evidence="2">
    <location>
        <begin position="70"/>
        <end position="211"/>
    </location>
</feature>
<dbReference type="Proteomes" id="UP000683360">
    <property type="component" value="Unassembled WGS sequence"/>
</dbReference>
<evidence type="ECO:0000256" key="1">
    <source>
        <dbReference type="SAM" id="MobiDB-lite"/>
    </source>
</evidence>
<sequence>MAMEDSDGDITDIVTSGDEDSDDADVEMPDNAARQPNPWFSVVDKETFELDVNRDFEERIGPCGFETNFSPVDYFDKFLKTEDDDLIDRIVDETNRYANQCQTTENPTRYARSNEWSPVSYAEVRAFIGLVPAMGIVKKTSIESYWEASGISETPNFRDVMSRNRFQAILRYLHCSDNTTVVPRGQPGYDPLHKINPVVEFFNEVFELNYRTVRKVNSKGRVVSAPRVVHKYNQTMGVVDLGDQILLKFEPQFKGVKLWRKILFNLLTTATGMSHLKHLQAFLVVNSKPN</sequence>
<evidence type="ECO:0000313" key="4">
    <source>
        <dbReference type="Proteomes" id="UP000683360"/>
    </source>
</evidence>
<dbReference type="EMBL" id="CAJPWZ010001229">
    <property type="protein sequence ID" value="CAG2210314.1"/>
    <property type="molecule type" value="Genomic_DNA"/>
</dbReference>
<reference evidence="3" key="1">
    <citation type="submission" date="2021-03" db="EMBL/GenBank/DDBJ databases">
        <authorList>
            <person name="Bekaert M."/>
        </authorList>
    </citation>
    <scope>NUCLEOTIDE SEQUENCE</scope>
</reference>